<dbReference type="Gene3D" id="2.160.20.10">
    <property type="entry name" value="Single-stranded right-handed beta-helix, Pectin lyase-like"/>
    <property type="match status" value="1"/>
</dbReference>
<accession>A0A817SMD8</accession>
<gene>
    <name evidence="1" type="ORF">LUA448_LOCUS8506</name>
</gene>
<organism evidence="1 2">
    <name type="scientific">Rotaria socialis</name>
    <dbReference type="NCBI Taxonomy" id="392032"/>
    <lineage>
        <taxon>Eukaryota</taxon>
        <taxon>Metazoa</taxon>
        <taxon>Spiralia</taxon>
        <taxon>Gnathifera</taxon>
        <taxon>Rotifera</taxon>
        <taxon>Eurotatoria</taxon>
        <taxon>Bdelloidea</taxon>
        <taxon>Philodinida</taxon>
        <taxon>Philodinidae</taxon>
        <taxon>Rotaria</taxon>
    </lineage>
</organism>
<dbReference type="InterPro" id="IPR011050">
    <property type="entry name" value="Pectin_lyase_fold/virulence"/>
</dbReference>
<dbReference type="Proteomes" id="UP000663833">
    <property type="component" value="Unassembled WGS sequence"/>
</dbReference>
<comment type="caution">
    <text evidence="1">The sequence shown here is derived from an EMBL/GenBank/DDBJ whole genome shotgun (WGS) entry which is preliminary data.</text>
</comment>
<name>A0A817SMD8_9BILA</name>
<evidence type="ECO:0000313" key="1">
    <source>
        <dbReference type="EMBL" id="CAF3305752.1"/>
    </source>
</evidence>
<dbReference type="AlphaFoldDB" id="A0A817SMD8"/>
<proteinExistence type="predicted"/>
<dbReference type="InterPro" id="IPR012334">
    <property type="entry name" value="Pectin_lyas_fold"/>
</dbReference>
<sequence length="140" mass="15222">MTVFSSSTVTTTPTTIPTSAGDVAVMQYSIYVTSGFGYFQLNLNGNRTTPIIIQEAPNQPRPIIQCLQTGTSAQHIMNIQGSNFMIKGIVFTKGSRGIRIGPSTTKNAIFDNIYIYNTTGTSFSADDVANEYVHITLRNS</sequence>
<reference evidence="1" key="1">
    <citation type="submission" date="2021-02" db="EMBL/GenBank/DDBJ databases">
        <authorList>
            <person name="Nowell W R."/>
        </authorList>
    </citation>
    <scope>NUCLEOTIDE SEQUENCE</scope>
</reference>
<dbReference type="EMBL" id="CAJNYD010000910">
    <property type="protein sequence ID" value="CAF3305752.1"/>
    <property type="molecule type" value="Genomic_DNA"/>
</dbReference>
<evidence type="ECO:0000313" key="2">
    <source>
        <dbReference type="Proteomes" id="UP000663833"/>
    </source>
</evidence>
<dbReference type="SUPFAM" id="SSF51126">
    <property type="entry name" value="Pectin lyase-like"/>
    <property type="match status" value="1"/>
</dbReference>
<protein>
    <submittedName>
        <fullName evidence="1">Uncharacterized protein</fullName>
    </submittedName>
</protein>